<protein>
    <submittedName>
        <fullName evidence="1">Gp20</fullName>
    </submittedName>
</protein>
<organism evidence="1 2">
    <name type="scientific">Listeria monocytogenes serotype 4a (strain M7)</name>
    <dbReference type="NCBI Taxonomy" id="1030009"/>
    <lineage>
        <taxon>Bacteria</taxon>
        <taxon>Bacillati</taxon>
        <taxon>Bacillota</taxon>
        <taxon>Bacilli</taxon>
        <taxon>Bacillales</taxon>
        <taxon>Listeriaceae</taxon>
        <taxon>Listeria</taxon>
    </lineage>
</organism>
<dbReference type="AlphaFoldDB" id="A0A0E0UVG5"/>
<reference evidence="1 2" key="1">
    <citation type="journal article" date="2011" name="J. Bacteriol.">
        <title>Genome sequence of the nonpathogenic Listeria monocytogenes serovar 4a strain M7.</title>
        <authorList>
            <person name="Chen J."/>
            <person name="Xia Y."/>
            <person name="Cheng C."/>
            <person name="Fang C."/>
            <person name="Shan Y."/>
            <person name="Jin G."/>
            <person name="Fang W."/>
        </authorList>
    </citation>
    <scope>NUCLEOTIDE SEQUENCE [LARGE SCALE GENOMIC DNA]</scope>
    <source>
        <strain evidence="1 2">M7</strain>
    </source>
</reference>
<proteinExistence type="predicted"/>
<gene>
    <name evidence="1" type="ordered locus">LMM7_1299</name>
</gene>
<evidence type="ECO:0000313" key="1">
    <source>
        <dbReference type="EMBL" id="AEH92304.1"/>
    </source>
</evidence>
<accession>A0A0E0UVG5</accession>
<dbReference type="PATRIC" id="fig|1030009.3.peg.1288"/>
<dbReference type="RefSeq" id="WP_012581447.1">
    <property type="nucleotide sequence ID" value="NC_017537.1"/>
</dbReference>
<evidence type="ECO:0000313" key="2">
    <source>
        <dbReference type="Proteomes" id="UP000000486"/>
    </source>
</evidence>
<dbReference type="Proteomes" id="UP000000486">
    <property type="component" value="Chromosome"/>
</dbReference>
<dbReference type="HOGENOM" id="CLU_2219902_0_0_9"/>
<sequence>MKSFVTVNSDGYIDMWSNHKLEGFIEVETAENNMNLINVCKIENGKVVLDEKRQQEIIASQRAEKTELELLKQENADMMLYVAEVEQKTQQDNADLLLSLAEAGVL</sequence>
<dbReference type="EMBL" id="CP002816">
    <property type="protein sequence ID" value="AEH92304.1"/>
    <property type="molecule type" value="Genomic_DNA"/>
</dbReference>
<dbReference type="KEGG" id="lmq:LMM7_1299"/>
<name>A0A0E0UVG5_LISMM</name>